<feature type="domain" description="GFO/IDH/MocA-like oxidoreductase" evidence="2">
    <location>
        <begin position="156"/>
        <end position="235"/>
    </location>
</feature>
<reference evidence="3 4" key="1">
    <citation type="journal article" date="2013" name="Genome Biol. Evol.">
        <title>Complete genomes of two dipteran-associated spiroplasmas provided insights into the origin, dynamics, and impacts of viral invasion in spiroplasma.</title>
        <authorList>
            <person name="Ku C."/>
            <person name="Lo W.S."/>
            <person name="Chen L.L."/>
            <person name="Kuo C.H."/>
        </authorList>
    </citation>
    <scope>NUCLEOTIDE SEQUENCE [LARGE SCALE GENOMIC DNA]</scope>
    <source>
        <strain evidence="3">EA-1</strain>
    </source>
</reference>
<dbReference type="PANTHER" id="PTHR43054">
    <property type="match status" value="1"/>
</dbReference>
<protein>
    <submittedName>
        <fullName evidence="3">Oxidoreductase</fullName>
    </submittedName>
</protein>
<dbReference type="InterPro" id="IPR036291">
    <property type="entry name" value="NAD(P)-bd_dom_sf"/>
</dbReference>
<dbReference type="GO" id="GO:0000166">
    <property type="term" value="F:nucleotide binding"/>
    <property type="evidence" value="ECO:0007669"/>
    <property type="project" value="InterPro"/>
</dbReference>
<dbReference type="Gene3D" id="3.40.50.720">
    <property type="entry name" value="NAD(P)-binding Rossmann-like Domain"/>
    <property type="match status" value="1"/>
</dbReference>
<dbReference type="InterPro" id="IPR055170">
    <property type="entry name" value="GFO_IDH_MocA-like_dom"/>
</dbReference>
<sequence length="331" mass="38008">MLRIGTIGTGMIVSEFINACRENKEVEITCLYSRSLDKAKIFSLKNNLQVRMVDNFEEMLDYIDIIYIASPNGLHYQQAKYFLQQQKHVLLEKPAAFCQSEVIDLKNIALMNNVILMEAFKPIHLPEFQILKKTVDEIKPFLANFNWNKYSSRMKDVLNDEYPSVFDEILGRGSLYDALIYPVELAGALFGPIKEVKAMSHKLKNGVDINNIVLLRHQNNIFTSIVCSKATNGKSESEILSYDYTITFNNLTSIDNLVLHRREEDDEQQLTATSTNPNRMTYELNVFLDLINSNNFTEMERLLDLTINAIGALEAIDRNQNQQGEFIDEIK</sequence>
<evidence type="ECO:0000259" key="2">
    <source>
        <dbReference type="Pfam" id="PF22725"/>
    </source>
</evidence>
<dbReference type="SUPFAM" id="SSF55347">
    <property type="entry name" value="Glyceraldehyde-3-phosphate dehydrogenase-like, C-terminal domain"/>
    <property type="match status" value="1"/>
</dbReference>
<dbReference type="Proteomes" id="UP000013963">
    <property type="component" value="Chromosome"/>
</dbReference>
<feature type="domain" description="Gfo/Idh/MocA-like oxidoreductase N-terminal" evidence="1">
    <location>
        <begin position="2"/>
        <end position="119"/>
    </location>
</feature>
<dbReference type="STRING" id="1276229.SSYRP_v1c07580"/>
<dbReference type="PANTHER" id="PTHR43054:SF1">
    <property type="entry name" value="SCYLLO-INOSITOL 2-DEHYDROGENASE (NADP(+)) IOLU"/>
    <property type="match status" value="1"/>
</dbReference>
<dbReference type="PATRIC" id="fig|1276229.3.peg.753"/>
<dbReference type="eggNOG" id="COG0673">
    <property type="taxonomic scope" value="Bacteria"/>
</dbReference>
<name>R4U6U3_9MOLU</name>
<keyword evidence="4" id="KW-1185">Reference proteome</keyword>
<accession>R4U6U3</accession>
<dbReference type="OrthoDB" id="9815825at2"/>
<dbReference type="RefSeq" id="WP_016340991.1">
    <property type="nucleotide sequence ID" value="NC_021284.1"/>
</dbReference>
<evidence type="ECO:0000259" key="1">
    <source>
        <dbReference type="Pfam" id="PF01408"/>
    </source>
</evidence>
<evidence type="ECO:0000313" key="3">
    <source>
        <dbReference type="EMBL" id="AGM26348.1"/>
    </source>
</evidence>
<evidence type="ECO:0000313" key="4">
    <source>
        <dbReference type="Proteomes" id="UP000013963"/>
    </source>
</evidence>
<dbReference type="InterPro" id="IPR000683">
    <property type="entry name" value="Gfo/Idh/MocA-like_OxRdtase_N"/>
</dbReference>
<dbReference type="Gene3D" id="3.30.360.10">
    <property type="entry name" value="Dihydrodipicolinate Reductase, domain 2"/>
    <property type="match status" value="1"/>
</dbReference>
<dbReference type="SUPFAM" id="SSF51735">
    <property type="entry name" value="NAD(P)-binding Rossmann-fold domains"/>
    <property type="match status" value="1"/>
</dbReference>
<dbReference type="AlphaFoldDB" id="R4U6U3"/>
<dbReference type="EMBL" id="CP005078">
    <property type="protein sequence ID" value="AGM26348.1"/>
    <property type="molecule type" value="Genomic_DNA"/>
</dbReference>
<gene>
    <name evidence="3" type="ORF">SSYRP_v1c07580</name>
</gene>
<organism evidence="3 4">
    <name type="scientific">Spiroplasma syrphidicola EA-1</name>
    <dbReference type="NCBI Taxonomy" id="1276229"/>
    <lineage>
        <taxon>Bacteria</taxon>
        <taxon>Bacillati</taxon>
        <taxon>Mycoplasmatota</taxon>
        <taxon>Mollicutes</taxon>
        <taxon>Entomoplasmatales</taxon>
        <taxon>Spiroplasmataceae</taxon>
        <taxon>Spiroplasma</taxon>
    </lineage>
</organism>
<proteinExistence type="predicted"/>
<dbReference type="HOGENOM" id="CLU_023194_7_0_14"/>
<dbReference type="Pfam" id="PF01408">
    <property type="entry name" value="GFO_IDH_MocA"/>
    <property type="match status" value="1"/>
</dbReference>
<dbReference type="KEGG" id="ssyr:SSYRP_v1c07580"/>
<dbReference type="Pfam" id="PF22725">
    <property type="entry name" value="GFO_IDH_MocA_C3"/>
    <property type="match status" value="1"/>
</dbReference>